<evidence type="ECO:0000313" key="3">
    <source>
        <dbReference type="Proteomes" id="UP001221757"/>
    </source>
</evidence>
<dbReference type="AlphaFoldDB" id="A0AAD7GRP1"/>
<dbReference type="EMBL" id="JARKIE010000012">
    <property type="protein sequence ID" value="KAJ7703745.1"/>
    <property type="molecule type" value="Genomic_DNA"/>
</dbReference>
<name>A0AAD7GRP1_MYCRO</name>
<comment type="caution">
    <text evidence="2">The sequence shown here is derived from an EMBL/GenBank/DDBJ whole genome shotgun (WGS) entry which is preliminary data.</text>
</comment>
<organism evidence="2 3">
    <name type="scientific">Mycena rosella</name>
    <name type="common">Pink bonnet</name>
    <name type="synonym">Agaricus rosellus</name>
    <dbReference type="NCBI Taxonomy" id="1033263"/>
    <lineage>
        <taxon>Eukaryota</taxon>
        <taxon>Fungi</taxon>
        <taxon>Dikarya</taxon>
        <taxon>Basidiomycota</taxon>
        <taxon>Agaricomycotina</taxon>
        <taxon>Agaricomycetes</taxon>
        <taxon>Agaricomycetidae</taxon>
        <taxon>Agaricales</taxon>
        <taxon>Marasmiineae</taxon>
        <taxon>Mycenaceae</taxon>
        <taxon>Mycena</taxon>
    </lineage>
</organism>
<feature type="compositionally biased region" description="Basic and acidic residues" evidence="1">
    <location>
        <begin position="93"/>
        <end position="102"/>
    </location>
</feature>
<keyword evidence="3" id="KW-1185">Reference proteome</keyword>
<evidence type="ECO:0000256" key="1">
    <source>
        <dbReference type="SAM" id="MobiDB-lite"/>
    </source>
</evidence>
<accession>A0AAD7GRP1</accession>
<proteinExistence type="predicted"/>
<protein>
    <submittedName>
        <fullName evidence="2">Uncharacterized protein</fullName>
    </submittedName>
</protein>
<feature type="compositionally biased region" description="Basic residues" evidence="1">
    <location>
        <begin position="29"/>
        <end position="43"/>
    </location>
</feature>
<sequence>MDYKIISPRSIHRGGGDSNPACPSSGYHRSPHHARNTTAKKQRSSPLSYRRESNPGYSHLIPSQLNPSSEAMEDVRCGTEKFHRRMHLRGVEPRYSLDRSSSDEALCTPRREARPSSASLRSRSKTLQNIPIAPREWTHQVNSKSGEEQIRRSAARLLGYSRDPGPDSTLINYRFALSRSHPTAQKETMFDLSITVERLTIFLTPHRRATPHA</sequence>
<feature type="region of interest" description="Disordered" evidence="1">
    <location>
        <begin position="1"/>
        <end position="74"/>
    </location>
</feature>
<feature type="region of interest" description="Disordered" evidence="1">
    <location>
        <begin position="93"/>
        <end position="125"/>
    </location>
</feature>
<evidence type="ECO:0000313" key="2">
    <source>
        <dbReference type="EMBL" id="KAJ7703745.1"/>
    </source>
</evidence>
<reference evidence="2" key="1">
    <citation type="submission" date="2023-03" db="EMBL/GenBank/DDBJ databases">
        <title>Massive genome expansion in bonnet fungi (Mycena s.s.) driven by repeated elements and novel gene families across ecological guilds.</title>
        <authorList>
            <consortium name="Lawrence Berkeley National Laboratory"/>
            <person name="Harder C.B."/>
            <person name="Miyauchi S."/>
            <person name="Viragh M."/>
            <person name="Kuo A."/>
            <person name="Thoen E."/>
            <person name="Andreopoulos B."/>
            <person name="Lu D."/>
            <person name="Skrede I."/>
            <person name="Drula E."/>
            <person name="Henrissat B."/>
            <person name="Morin E."/>
            <person name="Kohler A."/>
            <person name="Barry K."/>
            <person name="LaButti K."/>
            <person name="Morin E."/>
            <person name="Salamov A."/>
            <person name="Lipzen A."/>
            <person name="Mereny Z."/>
            <person name="Hegedus B."/>
            <person name="Baldrian P."/>
            <person name="Stursova M."/>
            <person name="Weitz H."/>
            <person name="Taylor A."/>
            <person name="Grigoriev I.V."/>
            <person name="Nagy L.G."/>
            <person name="Martin F."/>
            <person name="Kauserud H."/>
        </authorList>
    </citation>
    <scope>NUCLEOTIDE SEQUENCE</scope>
    <source>
        <strain evidence="2">CBHHK067</strain>
    </source>
</reference>
<gene>
    <name evidence="2" type="ORF">B0H17DRAFT_1127344</name>
</gene>
<dbReference type="Proteomes" id="UP001221757">
    <property type="component" value="Unassembled WGS sequence"/>
</dbReference>